<keyword evidence="3" id="KW-1185">Reference proteome</keyword>
<sequence>MSLYDGLAKGTIWSQESQFGYIQIKWWPRISTDEMADGERNKDWTVEELDLIVADYYSMLSAEIRRVSYDKTQHRKALMAQIDRSNSSIEFKHHNISAVLQQLDLPWINGYKPRVHFQKSIVNAIERYILKHPTAQHPEALAGAFTERPPLFIEPPPLLEQKKERPEIVQRLVRKFNPAERDFINRRLGYDGEEMIFNFEQQRLRQADRPDLARKVRWISKEEGDGAGYDILSFDQKGRERFLEVKTTVGSQTAPFYLTRNELSFSKERPTEFRICRLYDFSKIPRMFELAPPLDKFIHLEPLSFEASFK</sequence>
<evidence type="ECO:0000313" key="3">
    <source>
        <dbReference type="Proteomes" id="UP001364224"/>
    </source>
</evidence>
<dbReference type="RefSeq" id="WP_334487926.1">
    <property type="nucleotide sequence ID" value="NZ_JAZHRV010000001.1"/>
</dbReference>
<dbReference type="Proteomes" id="UP001364224">
    <property type="component" value="Unassembled WGS sequence"/>
</dbReference>
<gene>
    <name evidence="2" type="ORF">V1286_007163</name>
</gene>
<comment type="caution">
    <text evidence="2">The sequence shown here is derived from an EMBL/GenBank/DDBJ whole genome shotgun (WGS) entry which is preliminary data.</text>
</comment>
<name>A0ABU8BM43_9BRAD</name>
<organism evidence="2 3">
    <name type="scientific">Bradyrhizobium algeriense</name>
    <dbReference type="NCBI Taxonomy" id="634784"/>
    <lineage>
        <taxon>Bacteria</taxon>
        <taxon>Pseudomonadati</taxon>
        <taxon>Pseudomonadota</taxon>
        <taxon>Alphaproteobacteria</taxon>
        <taxon>Hyphomicrobiales</taxon>
        <taxon>Nitrobacteraceae</taxon>
        <taxon>Bradyrhizobium</taxon>
    </lineage>
</organism>
<accession>A0ABU8BM43</accession>
<dbReference type="EMBL" id="JAZHRV010000001">
    <property type="protein sequence ID" value="MEH2559634.1"/>
    <property type="molecule type" value="Genomic_DNA"/>
</dbReference>
<feature type="domain" description="Protein NO VEIN C-terminal" evidence="1">
    <location>
        <begin position="192"/>
        <end position="288"/>
    </location>
</feature>
<evidence type="ECO:0000259" key="1">
    <source>
        <dbReference type="Pfam" id="PF13020"/>
    </source>
</evidence>
<dbReference type="Pfam" id="PF13020">
    <property type="entry name" value="NOV_C"/>
    <property type="match status" value="1"/>
</dbReference>
<proteinExistence type="predicted"/>
<protein>
    <recommendedName>
        <fullName evidence="1">Protein NO VEIN C-terminal domain-containing protein</fullName>
    </recommendedName>
</protein>
<dbReference type="InterPro" id="IPR024975">
    <property type="entry name" value="NOV_C"/>
</dbReference>
<evidence type="ECO:0000313" key="2">
    <source>
        <dbReference type="EMBL" id="MEH2559634.1"/>
    </source>
</evidence>
<reference evidence="2 3" key="1">
    <citation type="submission" date="2024-02" db="EMBL/GenBank/DDBJ databases">
        <title>Adaptive strategies in a cosmopolitan and abundant soil bacterium.</title>
        <authorList>
            <person name="Carini P."/>
        </authorList>
    </citation>
    <scope>NUCLEOTIDE SEQUENCE [LARGE SCALE GENOMIC DNA]</scope>
    <source>
        <strain evidence="2 3">AZCC 1608</strain>
    </source>
</reference>